<feature type="transmembrane region" description="Helical" evidence="1">
    <location>
        <begin position="79"/>
        <end position="98"/>
    </location>
</feature>
<feature type="transmembrane region" description="Helical" evidence="1">
    <location>
        <begin position="141"/>
        <end position="159"/>
    </location>
</feature>
<comment type="caution">
    <text evidence="2">The sequence shown here is derived from an EMBL/GenBank/DDBJ whole genome shotgun (WGS) entry which is preliminary data.</text>
</comment>
<sequence length="233" mass="26818">MVQSLGVLSGNTSEDTYAKIKTKSYTKLFITTNKLLKFEFLRKMNANTLNIKQYKTQILVFMLIYVFTCITTIGRGLGISYMINNLILLVISALPIIFIDRFQVYLTFAYACVISASIDLLHFSFLVLINHSNDEVYQSKTFFPCLVFGSIFMLVKIFISISELQISRFLADQPELKLKYSVDIFNHTKNTVYSTYKDEEVKISIDNSLGERFNSELEHEMKKMDSHTVPINS</sequence>
<reference evidence="2" key="1">
    <citation type="submission" date="2021-02" db="EMBL/GenBank/DDBJ databases">
        <authorList>
            <person name="Nowell W R."/>
        </authorList>
    </citation>
    <scope>NUCLEOTIDE SEQUENCE</scope>
    <source>
        <strain evidence="2">Ploen Becks lab</strain>
    </source>
</reference>
<evidence type="ECO:0000313" key="3">
    <source>
        <dbReference type="Proteomes" id="UP000663879"/>
    </source>
</evidence>
<evidence type="ECO:0000313" key="2">
    <source>
        <dbReference type="EMBL" id="CAF0863150.1"/>
    </source>
</evidence>
<keyword evidence="1" id="KW-1133">Transmembrane helix</keyword>
<name>A0A813X4N8_9BILA</name>
<accession>A0A813X4N8</accession>
<keyword evidence="1" id="KW-0472">Membrane</keyword>
<organism evidence="2 3">
    <name type="scientific">Brachionus calyciflorus</name>
    <dbReference type="NCBI Taxonomy" id="104777"/>
    <lineage>
        <taxon>Eukaryota</taxon>
        <taxon>Metazoa</taxon>
        <taxon>Spiralia</taxon>
        <taxon>Gnathifera</taxon>
        <taxon>Rotifera</taxon>
        <taxon>Eurotatoria</taxon>
        <taxon>Monogononta</taxon>
        <taxon>Pseudotrocha</taxon>
        <taxon>Ploima</taxon>
        <taxon>Brachionidae</taxon>
        <taxon>Brachionus</taxon>
    </lineage>
</organism>
<proteinExistence type="predicted"/>
<dbReference type="EMBL" id="CAJNOC010001416">
    <property type="protein sequence ID" value="CAF0863150.1"/>
    <property type="molecule type" value="Genomic_DNA"/>
</dbReference>
<dbReference type="OrthoDB" id="10464776at2759"/>
<gene>
    <name evidence="2" type="ORF">OXX778_LOCUS9542</name>
</gene>
<keyword evidence="1" id="KW-0812">Transmembrane</keyword>
<protein>
    <submittedName>
        <fullName evidence="2">Uncharacterized protein</fullName>
    </submittedName>
</protein>
<dbReference type="AlphaFoldDB" id="A0A813X4N8"/>
<evidence type="ECO:0000256" key="1">
    <source>
        <dbReference type="SAM" id="Phobius"/>
    </source>
</evidence>
<feature type="transmembrane region" description="Helical" evidence="1">
    <location>
        <begin position="105"/>
        <end position="129"/>
    </location>
</feature>
<keyword evidence="3" id="KW-1185">Reference proteome</keyword>
<dbReference type="Proteomes" id="UP000663879">
    <property type="component" value="Unassembled WGS sequence"/>
</dbReference>
<feature type="transmembrane region" description="Helical" evidence="1">
    <location>
        <begin position="54"/>
        <end position="73"/>
    </location>
</feature>